<evidence type="ECO:0000256" key="2">
    <source>
        <dbReference type="SAM" id="Phobius"/>
    </source>
</evidence>
<sequence>MQNPADFKLEAANGGAPGHDLRDPGTHGLSGTGRTAPQRKNRYTFIRVLIALAMLALGLGATELLARDEEHPAAGVMQKAAQRMARAEHAVAEKRRSLGITIDPALDPYRTGLIGVETNMLTTTFGDIVAKRTTTNTAFAALVVRYFYELGLKPGDRIAVGSSGSFPGILLAVLSACAETGVEPVVITSIGASEYGANIEGLSNAEMMAACREAGVLPYMPAAISPGADGDQGISSLYRLEPSDDIARYARSAASALKVPFVGGDGFDASFSSHLDVYEKAGPIKAFVNIGGADVNFGSDPASLRLKPGLILPSARKSGVEPDGSGGARGSANSSEIQPPGGLLGYYLARGTPVLHFLNIKGLALQGGIPVDGDPEAPIPSEILHRRKKPAWTLVLGLLLAGAALAIRKPLG</sequence>
<reference evidence="3" key="1">
    <citation type="submission" date="2017-02" db="EMBL/GenBank/DDBJ databases">
        <authorList>
            <person name="Regsiter A."/>
            <person name="William W."/>
        </authorList>
    </citation>
    <scope>NUCLEOTIDE SEQUENCE</scope>
    <source>
        <strain evidence="3">BdmA 4</strain>
    </source>
</reference>
<gene>
    <name evidence="3" type="ORF">SPIRO4BDMA_40693</name>
</gene>
<organism evidence="3">
    <name type="scientific">uncultured spirochete</name>
    <dbReference type="NCBI Taxonomy" id="156406"/>
    <lineage>
        <taxon>Bacteria</taxon>
        <taxon>Pseudomonadati</taxon>
        <taxon>Spirochaetota</taxon>
        <taxon>Spirochaetia</taxon>
        <taxon>Spirochaetales</taxon>
        <taxon>environmental samples</taxon>
    </lineage>
</organism>
<accession>A0A3P3XPA4</accession>
<name>A0A3P3XPA4_9SPIR</name>
<dbReference type="EMBL" id="FWDO01000004">
    <property type="protein sequence ID" value="SLM18121.1"/>
    <property type="molecule type" value="Genomic_DNA"/>
</dbReference>
<keyword evidence="2" id="KW-0812">Transmembrane</keyword>
<dbReference type="NCBIfam" id="TIGR04332">
    <property type="entry name" value="gamma_Glu_sys"/>
    <property type="match status" value="1"/>
</dbReference>
<protein>
    <recommendedName>
        <fullName evidence="4">Poly-gamma-glutamate system protein</fullName>
    </recommendedName>
</protein>
<dbReference type="InterPro" id="IPR027602">
    <property type="entry name" value="PGA_system"/>
</dbReference>
<dbReference type="AlphaFoldDB" id="A0A3P3XPA4"/>
<keyword evidence="2" id="KW-1133">Transmembrane helix</keyword>
<evidence type="ECO:0008006" key="4">
    <source>
        <dbReference type="Google" id="ProtNLM"/>
    </source>
</evidence>
<proteinExistence type="predicted"/>
<evidence type="ECO:0000313" key="3">
    <source>
        <dbReference type="EMBL" id="SLM18121.1"/>
    </source>
</evidence>
<feature type="region of interest" description="Disordered" evidence="1">
    <location>
        <begin position="11"/>
        <end position="36"/>
    </location>
</feature>
<feature type="transmembrane region" description="Helical" evidence="2">
    <location>
        <begin position="44"/>
        <end position="62"/>
    </location>
</feature>
<evidence type="ECO:0000256" key="1">
    <source>
        <dbReference type="SAM" id="MobiDB-lite"/>
    </source>
</evidence>
<feature type="region of interest" description="Disordered" evidence="1">
    <location>
        <begin position="315"/>
        <end position="336"/>
    </location>
</feature>
<keyword evidence="2" id="KW-0472">Membrane</keyword>